<name>A0A2P2P6M6_RHIMU</name>
<accession>A0A2P2P6M6</accession>
<evidence type="ECO:0000313" key="1">
    <source>
        <dbReference type="EMBL" id="MBX50347.1"/>
    </source>
</evidence>
<reference evidence="1" key="1">
    <citation type="submission" date="2018-02" db="EMBL/GenBank/DDBJ databases">
        <title>Rhizophora mucronata_Transcriptome.</title>
        <authorList>
            <person name="Meera S.P."/>
            <person name="Sreeshan A."/>
            <person name="Augustine A."/>
        </authorList>
    </citation>
    <scope>NUCLEOTIDE SEQUENCE</scope>
    <source>
        <tissue evidence="1">Leaf</tissue>
    </source>
</reference>
<proteinExistence type="predicted"/>
<protein>
    <submittedName>
        <fullName evidence="1">Uncharacterized protein</fullName>
    </submittedName>
</protein>
<sequence>MGNRGTARRD</sequence>
<dbReference type="EMBL" id="GGEC01069863">
    <property type="protein sequence ID" value="MBX50347.1"/>
    <property type="molecule type" value="Transcribed_RNA"/>
</dbReference>
<organism evidence="1">
    <name type="scientific">Rhizophora mucronata</name>
    <name type="common">Asiatic mangrove</name>
    <dbReference type="NCBI Taxonomy" id="61149"/>
    <lineage>
        <taxon>Eukaryota</taxon>
        <taxon>Viridiplantae</taxon>
        <taxon>Streptophyta</taxon>
        <taxon>Embryophyta</taxon>
        <taxon>Tracheophyta</taxon>
        <taxon>Spermatophyta</taxon>
        <taxon>Magnoliopsida</taxon>
        <taxon>eudicotyledons</taxon>
        <taxon>Gunneridae</taxon>
        <taxon>Pentapetalae</taxon>
        <taxon>rosids</taxon>
        <taxon>fabids</taxon>
        <taxon>Malpighiales</taxon>
        <taxon>Rhizophoraceae</taxon>
        <taxon>Rhizophora</taxon>
    </lineage>
</organism>